<feature type="transmembrane region" description="Helical" evidence="9">
    <location>
        <begin position="236"/>
        <end position="254"/>
    </location>
</feature>
<evidence type="ECO:0000256" key="4">
    <source>
        <dbReference type="ARBA" id="ARBA00013039"/>
    </source>
</evidence>
<dbReference type="GO" id="GO:0006465">
    <property type="term" value="P:signal peptide processing"/>
    <property type="evidence" value="ECO:0007669"/>
    <property type="project" value="TreeGrafter"/>
</dbReference>
<evidence type="ECO:0000256" key="6">
    <source>
        <dbReference type="ARBA" id="ARBA00022801"/>
    </source>
</evidence>
<evidence type="ECO:0000259" key="10">
    <source>
        <dbReference type="Pfam" id="PF01694"/>
    </source>
</evidence>
<sequence>MFYTEQVRRNQIDDVLNISTPTACQDAETVAAATASSATVSKGRGVHRIKSTVQLRKLSVPANTLLARRAFNQPNHNLKRFQSQSNSLLGPSLFCISVCTGSVMLASVIQYERLRDSVKQINAFEFYKNSIYRKNENVISKLKNNFNKLEPSEKVFGTILLLNAIVFLAWQVPRWQHIMIKYFMTDALARKIPVSSLLLSAFSHSSPIHFCFNMYALHTFCRGVIQPWGDMGPEEFSAMYISGCVVSSLASIIFRRSFKFQGNSLGASGAILSVVGYFSLSNPDQKLGIIFLPNIQFDAIHALFGIISLDIMGLIMKWQMFDHAAHLGGTLFGM</sequence>
<proteinExistence type="inferred from homology"/>
<reference evidence="11 12" key="1">
    <citation type="submission" date="2023-01" db="EMBL/GenBank/DDBJ databases">
        <authorList>
            <person name="Whitehead M."/>
        </authorList>
    </citation>
    <scope>NUCLEOTIDE SEQUENCE [LARGE SCALE GENOMIC DNA]</scope>
</reference>
<dbReference type="GO" id="GO:0004252">
    <property type="term" value="F:serine-type endopeptidase activity"/>
    <property type="evidence" value="ECO:0007669"/>
    <property type="project" value="InterPro"/>
</dbReference>
<keyword evidence="8 9" id="KW-0472">Membrane</keyword>
<dbReference type="InterPro" id="IPR035952">
    <property type="entry name" value="Rhomboid-like_sf"/>
</dbReference>
<comment type="similarity">
    <text evidence="3">Belongs to the peptidase S54 family.</text>
</comment>
<evidence type="ECO:0000256" key="3">
    <source>
        <dbReference type="ARBA" id="ARBA00009045"/>
    </source>
</evidence>
<evidence type="ECO:0000256" key="8">
    <source>
        <dbReference type="ARBA" id="ARBA00023136"/>
    </source>
</evidence>
<organism evidence="11 12">
    <name type="scientific">Macrosiphum euphorbiae</name>
    <name type="common">potato aphid</name>
    <dbReference type="NCBI Taxonomy" id="13131"/>
    <lineage>
        <taxon>Eukaryota</taxon>
        <taxon>Metazoa</taxon>
        <taxon>Ecdysozoa</taxon>
        <taxon>Arthropoda</taxon>
        <taxon>Hexapoda</taxon>
        <taxon>Insecta</taxon>
        <taxon>Pterygota</taxon>
        <taxon>Neoptera</taxon>
        <taxon>Paraneoptera</taxon>
        <taxon>Hemiptera</taxon>
        <taxon>Sternorrhyncha</taxon>
        <taxon>Aphidomorpha</taxon>
        <taxon>Aphidoidea</taxon>
        <taxon>Aphididae</taxon>
        <taxon>Macrosiphini</taxon>
        <taxon>Macrosiphum</taxon>
    </lineage>
</organism>
<feature type="domain" description="Peptidase S54 rhomboid" evidence="10">
    <location>
        <begin position="196"/>
        <end position="334"/>
    </location>
</feature>
<comment type="caution">
    <text evidence="11">The sequence shown here is derived from an EMBL/GenBank/DDBJ whole genome shotgun (WGS) entry which is preliminary data.</text>
</comment>
<dbReference type="GO" id="GO:0016020">
    <property type="term" value="C:membrane"/>
    <property type="evidence" value="ECO:0007669"/>
    <property type="project" value="UniProtKB-SubCell"/>
</dbReference>
<dbReference type="Pfam" id="PF01694">
    <property type="entry name" value="Rhomboid"/>
    <property type="match status" value="1"/>
</dbReference>
<keyword evidence="12" id="KW-1185">Reference proteome</keyword>
<dbReference type="AlphaFoldDB" id="A0AAV0VRB5"/>
<dbReference type="InterPro" id="IPR050925">
    <property type="entry name" value="Rhomboid_protease_S54"/>
</dbReference>
<dbReference type="InterPro" id="IPR022764">
    <property type="entry name" value="Peptidase_S54_rhomboid_dom"/>
</dbReference>
<dbReference type="Gene3D" id="1.20.1540.10">
    <property type="entry name" value="Rhomboid-like"/>
    <property type="match status" value="1"/>
</dbReference>
<keyword evidence="5 9" id="KW-0812">Transmembrane</keyword>
<dbReference type="PANTHER" id="PTHR43731">
    <property type="entry name" value="RHOMBOID PROTEASE"/>
    <property type="match status" value="1"/>
</dbReference>
<dbReference type="PANTHER" id="PTHR43731:SF14">
    <property type="entry name" value="PRESENILIN-ASSOCIATED RHOMBOID-LIKE PROTEIN, MITOCHONDRIAL"/>
    <property type="match status" value="1"/>
</dbReference>
<feature type="transmembrane region" description="Helical" evidence="9">
    <location>
        <begin position="88"/>
        <end position="109"/>
    </location>
</feature>
<evidence type="ECO:0000256" key="5">
    <source>
        <dbReference type="ARBA" id="ARBA00022692"/>
    </source>
</evidence>
<evidence type="ECO:0000313" key="12">
    <source>
        <dbReference type="Proteomes" id="UP001160148"/>
    </source>
</evidence>
<dbReference type="EC" id="3.4.21.105" evidence="4"/>
<evidence type="ECO:0000256" key="7">
    <source>
        <dbReference type="ARBA" id="ARBA00022989"/>
    </source>
</evidence>
<dbReference type="SUPFAM" id="SSF144091">
    <property type="entry name" value="Rhomboid-like"/>
    <property type="match status" value="1"/>
</dbReference>
<keyword evidence="7 9" id="KW-1133">Transmembrane helix</keyword>
<comment type="subcellular location">
    <subcellularLocation>
        <location evidence="2">Membrane</location>
        <topology evidence="2">Multi-pass membrane protein</topology>
    </subcellularLocation>
</comment>
<feature type="transmembrane region" description="Helical" evidence="9">
    <location>
        <begin position="155"/>
        <end position="173"/>
    </location>
</feature>
<gene>
    <name evidence="11" type="ORF">MEUPH1_LOCUS3587</name>
</gene>
<feature type="transmembrane region" description="Helical" evidence="9">
    <location>
        <begin position="299"/>
        <end position="316"/>
    </location>
</feature>
<dbReference type="EMBL" id="CARXXK010000001">
    <property type="protein sequence ID" value="CAI6346709.1"/>
    <property type="molecule type" value="Genomic_DNA"/>
</dbReference>
<feature type="transmembrane region" description="Helical" evidence="9">
    <location>
        <begin position="194"/>
        <end position="216"/>
    </location>
</feature>
<evidence type="ECO:0000256" key="1">
    <source>
        <dbReference type="ARBA" id="ARBA00000156"/>
    </source>
</evidence>
<name>A0AAV0VRB5_9HEMI</name>
<keyword evidence="6" id="KW-0378">Hydrolase</keyword>
<accession>A0AAV0VRB5</accession>
<evidence type="ECO:0000256" key="9">
    <source>
        <dbReference type="SAM" id="Phobius"/>
    </source>
</evidence>
<evidence type="ECO:0000313" key="11">
    <source>
        <dbReference type="EMBL" id="CAI6346709.1"/>
    </source>
</evidence>
<protein>
    <recommendedName>
        <fullName evidence="4">rhomboid protease</fullName>
        <ecNumber evidence="4">3.4.21.105</ecNumber>
    </recommendedName>
</protein>
<dbReference type="Proteomes" id="UP001160148">
    <property type="component" value="Unassembled WGS sequence"/>
</dbReference>
<evidence type="ECO:0000256" key="2">
    <source>
        <dbReference type="ARBA" id="ARBA00004141"/>
    </source>
</evidence>
<comment type="catalytic activity">
    <reaction evidence="1">
        <text>Cleaves type-1 transmembrane domains using a catalytic dyad composed of serine and histidine that are contributed by different transmembrane domains.</text>
        <dbReference type="EC" id="3.4.21.105"/>
    </reaction>
</comment>